<evidence type="ECO:0000313" key="1">
    <source>
        <dbReference type="EMBL" id="KLO10283.1"/>
    </source>
</evidence>
<dbReference type="Proteomes" id="UP000053477">
    <property type="component" value="Unassembled WGS sequence"/>
</dbReference>
<proteinExistence type="predicted"/>
<reference evidence="1 2" key="1">
    <citation type="submission" date="2015-04" db="EMBL/GenBank/DDBJ databases">
        <title>Complete genome sequence of Schizopora paradoxa KUC8140, a cosmopolitan wood degrader in East Asia.</title>
        <authorList>
            <consortium name="DOE Joint Genome Institute"/>
            <person name="Min B."/>
            <person name="Park H."/>
            <person name="Jang Y."/>
            <person name="Kim J.-J."/>
            <person name="Kim K.H."/>
            <person name="Pangilinan J."/>
            <person name="Lipzen A."/>
            <person name="Riley R."/>
            <person name="Grigoriev I.V."/>
            <person name="Spatafora J.W."/>
            <person name="Choi I.-G."/>
        </authorList>
    </citation>
    <scope>NUCLEOTIDE SEQUENCE [LARGE SCALE GENOMIC DNA]</scope>
    <source>
        <strain evidence="1 2">KUC8140</strain>
    </source>
</reference>
<dbReference type="InParanoid" id="A0A0H2RLE8"/>
<dbReference type="EMBL" id="KQ086030">
    <property type="protein sequence ID" value="KLO10283.1"/>
    <property type="molecule type" value="Genomic_DNA"/>
</dbReference>
<evidence type="ECO:0000313" key="2">
    <source>
        <dbReference type="Proteomes" id="UP000053477"/>
    </source>
</evidence>
<name>A0A0H2RLE8_9AGAM</name>
<accession>A0A0H2RLE8</accession>
<dbReference type="AlphaFoldDB" id="A0A0H2RLE8"/>
<protein>
    <submittedName>
        <fullName evidence="1">Uncharacterized protein</fullName>
    </submittedName>
</protein>
<keyword evidence="2" id="KW-1185">Reference proteome</keyword>
<sequence length="358" mass="40372">MQQLPEPKVIFDAGNQGGITFDDHIASGLPSSRVRFRVTLDMLFIILTNVTNSSDYWDHLSCIDHLSDNMRFFKKCFADKITFTYCVLLSHINKGSGSIKNNTLKDMCAPLVSFVESDCADDCALAIHFTSRLCAINKHCKRAALEAAQEISEELHSSLSRTLAVTIREQSRKYILDLPARFVPLTLHRISDSRSENYCIVLFFPVVMPGQPVKGHVQSHCKWHPHHERVCVDEIHLGENTMFISVDGDNEPFEASGHNPVLAFQSSTGPSYIARVGGITFTHVEDGATFVMCKRQHVESGESDEKITWVEERHSKFDVLVLRHDPEDCSPGENEWGEMDPTGPLGWKNVYVHEEVLR</sequence>
<gene>
    <name evidence="1" type="ORF">SCHPADRAFT_977829</name>
</gene>
<organism evidence="1 2">
    <name type="scientific">Schizopora paradoxa</name>
    <dbReference type="NCBI Taxonomy" id="27342"/>
    <lineage>
        <taxon>Eukaryota</taxon>
        <taxon>Fungi</taxon>
        <taxon>Dikarya</taxon>
        <taxon>Basidiomycota</taxon>
        <taxon>Agaricomycotina</taxon>
        <taxon>Agaricomycetes</taxon>
        <taxon>Hymenochaetales</taxon>
        <taxon>Schizoporaceae</taxon>
        <taxon>Schizopora</taxon>
    </lineage>
</organism>